<dbReference type="KEGG" id="apln:108737193"/>
<dbReference type="RefSeq" id="XP_018325414.1">
    <property type="nucleotide sequence ID" value="XM_018469912.1"/>
</dbReference>
<gene>
    <name evidence="3" type="primary">LOC108737193</name>
</gene>
<feature type="region of interest" description="Disordered" evidence="1">
    <location>
        <begin position="49"/>
        <end position="213"/>
    </location>
</feature>
<dbReference type="AlphaFoldDB" id="A0A1W4WNB8"/>
<dbReference type="GeneID" id="108737193"/>
<feature type="compositionally biased region" description="Basic residues" evidence="1">
    <location>
        <begin position="65"/>
        <end position="80"/>
    </location>
</feature>
<feature type="compositionally biased region" description="Basic residues" evidence="1">
    <location>
        <begin position="90"/>
        <end position="101"/>
    </location>
</feature>
<accession>A0A1W4WNB8</accession>
<dbReference type="PANTHER" id="PTHR34753">
    <property type="entry name" value="TELOMERASE RNA COMPONENT INTERACTING RNASE"/>
    <property type="match status" value="1"/>
</dbReference>
<reference evidence="3" key="1">
    <citation type="submission" date="2025-08" db="UniProtKB">
        <authorList>
            <consortium name="RefSeq"/>
        </authorList>
    </citation>
    <scope>IDENTIFICATION</scope>
    <source>
        <tissue evidence="3">Entire body</tissue>
    </source>
</reference>
<keyword evidence="2" id="KW-1185">Reference proteome</keyword>
<dbReference type="InParanoid" id="A0A1W4WNB8"/>
<feature type="compositionally biased region" description="Basic residues" evidence="1">
    <location>
        <begin position="109"/>
        <end position="178"/>
    </location>
</feature>
<dbReference type="PANTHER" id="PTHR34753:SF1">
    <property type="entry name" value="TELOMERASE RNA COMPONENT INTERACTING RNASE"/>
    <property type="match status" value="1"/>
</dbReference>
<name>A0A1W4WNB8_AGRPL</name>
<organism evidence="2 3">
    <name type="scientific">Agrilus planipennis</name>
    <name type="common">Emerald ash borer</name>
    <name type="synonym">Agrilus marcopoli</name>
    <dbReference type="NCBI Taxonomy" id="224129"/>
    <lineage>
        <taxon>Eukaryota</taxon>
        <taxon>Metazoa</taxon>
        <taxon>Ecdysozoa</taxon>
        <taxon>Arthropoda</taxon>
        <taxon>Hexapoda</taxon>
        <taxon>Insecta</taxon>
        <taxon>Pterygota</taxon>
        <taxon>Neoptera</taxon>
        <taxon>Endopterygota</taxon>
        <taxon>Coleoptera</taxon>
        <taxon>Polyphaga</taxon>
        <taxon>Elateriformia</taxon>
        <taxon>Buprestoidea</taxon>
        <taxon>Buprestidae</taxon>
        <taxon>Agrilinae</taxon>
        <taxon>Agrilus</taxon>
    </lineage>
</organism>
<dbReference type="OrthoDB" id="5983145at2759"/>
<evidence type="ECO:0000313" key="2">
    <source>
        <dbReference type="Proteomes" id="UP000192223"/>
    </source>
</evidence>
<feature type="region of interest" description="Disordered" evidence="1">
    <location>
        <begin position="1"/>
        <end position="28"/>
    </location>
</feature>
<evidence type="ECO:0000313" key="3">
    <source>
        <dbReference type="RefSeq" id="XP_018325414.1"/>
    </source>
</evidence>
<proteinExistence type="predicted"/>
<protein>
    <submittedName>
        <fullName evidence="3">Pre-mRNA-splicing factor 38B</fullName>
    </submittedName>
</protein>
<sequence>MNQTEGGLWNIPPPPGTESTDGETTVDTHATTSLFKNCLNYSSLDVIESPDSLSESIRTKNNDVRRHKHGRSKSPSRHRRRNEDTSRDCGRRHKHKKRSRSRSHDQQKRSRLHEHRRQQSSRSRSHSYNRSSSRRRHHNEKRYKHSSSKRPRSKSRSRSKSRKYFRHNPHRSHSSRSSHSHDSEYNRNVTGDRQQSGDEDDDEDTPTKENMFKNDGSFLEMFKKMQEEQKVAEAAKKTNDAEVLDKPFIPPAFGKRRGGRVLKTGMVQKTRTVTESDFTDPKDAWSVYMKEVKRYKEACCDDDSKTRPLVK</sequence>
<dbReference type="Proteomes" id="UP000192223">
    <property type="component" value="Unplaced"/>
</dbReference>
<dbReference type="GO" id="GO:0008409">
    <property type="term" value="F:5'-3' exonuclease activity"/>
    <property type="evidence" value="ECO:0007669"/>
    <property type="project" value="InterPro"/>
</dbReference>
<evidence type="ECO:0000256" key="1">
    <source>
        <dbReference type="SAM" id="MobiDB-lite"/>
    </source>
</evidence>
<feature type="compositionally biased region" description="Polar residues" evidence="1">
    <location>
        <begin position="17"/>
        <end position="28"/>
    </location>
</feature>
<dbReference type="STRING" id="224129.A0A1W4WNB8"/>
<dbReference type="GO" id="GO:0008408">
    <property type="term" value="F:3'-5' exonuclease activity"/>
    <property type="evidence" value="ECO:0007669"/>
    <property type="project" value="InterPro"/>
</dbReference>
<dbReference type="InterPro" id="IPR038838">
    <property type="entry name" value="TRIR"/>
</dbReference>